<dbReference type="GO" id="GO:0004520">
    <property type="term" value="F:DNA endonuclease activity"/>
    <property type="evidence" value="ECO:0007669"/>
    <property type="project" value="TreeGrafter"/>
</dbReference>
<dbReference type="InterPro" id="IPR014001">
    <property type="entry name" value="Helicase_ATP-bd"/>
</dbReference>
<feature type="domain" description="Helicase ATP-binding" evidence="5">
    <location>
        <begin position="42"/>
        <end position="218"/>
    </location>
</feature>
<evidence type="ECO:0000256" key="1">
    <source>
        <dbReference type="ARBA" id="ARBA00022741"/>
    </source>
</evidence>
<dbReference type="SUPFAM" id="SSF52540">
    <property type="entry name" value="P-loop containing nucleoside triphosphate hydrolases"/>
    <property type="match status" value="1"/>
</dbReference>
<keyword evidence="3 7" id="KW-0347">Helicase</keyword>
<evidence type="ECO:0000259" key="6">
    <source>
        <dbReference type="PROSITE" id="PS51194"/>
    </source>
</evidence>
<evidence type="ECO:0000256" key="2">
    <source>
        <dbReference type="ARBA" id="ARBA00022801"/>
    </source>
</evidence>
<dbReference type="PROSITE" id="PS51192">
    <property type="entry name" value="HELICASE_ATP_BIND_1"/>
    <property type="match status" value="1"/>
</dbReference>
<dbReference type="Pfam" id="PF00271">
    <property type="entry name" value="Helicase_C"/>
    <property type="match status" value="1"/>
</dbReference>
<evidence type="ECO:0000256" key="4">
    <source>
        <dbReference type="ARBA" id="ARBA00022840"/>
    </source>
</evidence>
<dbReference type="PANTHER" id="PTHR45766">
    <property type="entry name" value="DNA ANNEALING HELICASE AND ENDONUCLEASE ZRANB3 FAMILY MEMBER"/>
    <property type="match status" value="1"/>
</dbReference>
<protein>
    <submittedName>
        <fullName evidence="7">SNF2-like helicase</fullName>
    </submittedName>
</protein>
<name>A0A1V0SHA8_9VIRU</name>
<evidence type="ECO:0000313" key="7">
    <source>
        <dbReference type="EMBL" id="ARF11116.1"/>
    </source>
</evidence>
<organism evidence="7">
    <name type="scientific">Hokovirus HKV1</name>
    <dbReference type="NCBI Taxonomy" id="1977638"/>
    <lineage>
        <taxon>Viruses</taxon>
        <taxon>Varidnaviria</taxon>
        <taxon>Bamfordvirae</taxon>
        <taxon>Nucleocytoviricota</taxon>
        <taxon>Megaviricetes</taxon>
        <taxon>Imitervirales</taxon>
        <taxon>Mimiviridae</taxon>
        <taxon>Klosneuvirinae</taxon>
        <taxon>Hokovirus</taxon>
    </lineage>
</organism>
<sequence>MSDITKRYKKYTIPKRPKSFDSICFPKEFTLQNPQLFLADFLGPKSNNNSVLVFHQIGSGKTCTAIRIAEAWVNLKQVVIVTPASLIGNMLDELRSECAGNKYISDKERQLLKKLDPKSKEYLNIIEKSNDKIYKNYKIFSYNKFVRALKENTINLKNTVLIIDEVQNIVSETGTYYEEIYQAIKDAPKNIKIVLLSATPMFDKPSEIALTVNLLKLQKEMPTGLNFVKKFLKMKKITNEEGKKITIIKPQNLDKFKEYVKGHISYYRGAPPYVYPENKIKYIKCHMSNFQYKSYLTALQQEQKNMRLLKDFQGEKIEELPQNFLLGSRIISNIAFPNKDINEDGYESLKDVNLSLDNLKKYSIKFYSILSKIRSCSGTIFIYSNFKEYGGIKSLVCVLEAFGYKNYLSNGKGKKRFAIWSGETSQKHRAEIKAVFNNYNNHTGKHIKIVLGTPSTKEGISWANVQQLHILEPYWNYSRMLQIMGRGVRFCSHKMMPEEKRKIKIYIYLAVHESEKMTVDQKIMKLALDKKKLIEPFEMALKSVAVDCELFKHGNVFEGEKDIVCEI</sequence>
<keyword evidence="4" id="KW-0067">ATP-binding</keyword>
<evidence type="ECO:0000259" key="5">
    <source>
        <dbReference type="PROSITE" id="PS51192"/>
    </source>
</evidence>
<reference evidence="7" key="1">
    <citation type="journal article" date="2017" name="Science">
        <title>Giant viruses with an expanded complement of translation system components.</title>
        <authorList>
            <person name="Schulz F."/>
            <person name="Yutin N."/>
            <person name="Ivanova N.N."/>
            <person name="Ortega D.R."/>
            <person name="Lee T.K."/>
            <person name="Vierheilig J."/>
            <person name="Daims H."/>
            <person name="Horn M."/>
            <person name="Wagner M."/>
            <person name="Jensen G.J."/>
            <person name="Kyrpides N.C."/>
            <person name="Koonin E.V."/>
            <person name="Woyke T."/>
        </authorList>
    </citation>
    <scope>NUCLEOTIDE SEQUENCE</scope>
    <source>
        <strain evidence="7">HKV1</strain>
    </source>
</reference>
<accession>A0A1V0SHA8</accession>
<evidence type="ECO:0000256" key="3">
    <source>
        <dbReference type="ARBA" id="ARBA00022806"/>
    </source>
</evidence>
<dbReference type="GO" id="GO:0005524">
    <property type="term" value="F:ATP binding"/>
    <property type="evidence" value="ECO:0007669"/>
    <property type="project" value="UniProtKB-KW"/>
</dbReference>
<proteinExistence type="predicted"/>
<dbReference type="InterPro" id="IPR006935">
    <property type="entry name" value="Helicase/UvrB_N"/>
</dbReference>
<dbReference type="GO" id="GO:0006281">
    <property type="term" value="P:DNA repair"/>
    <property type="evidence" value="ECO:0007669"/>
    <property type="project" value="TreeGrafter"/>
</dbReference>
<dbReference type="GO" id="GO:0004386">
    <property type="term" value="F:helicase activity"/>
    <property type="evidence" value="ECO:0007669"/>
    <property type="project" value="UniProtKB-KW"/>
</dbReference>
<keyword evidence="2" id="KW-0378">Hydrolase</keyword>
<dbReference type="Pfam" id="PF04851">
    <property type="entry name" value="ResIII"/>
    <property type="match status" value="1"/>
</dbReference>
<dbReference type="GO" id="GO:0016787">
    <property type="term" value="F:hydrolase activity"/>
    <property type="evidence" value="ECO:0007669"/>
    <property type="project" value="UniProtKB-KW"/>
</dbReference>
<feature type="domain" description="Helicase C-terminal" evidence="6">
    <location>
        <begin position="365"/>
        <end position="545"/>
    </location>
</feature>
<dbReference type="SMART" id="SM00487">
    <property type="entry name" value="DEXDc"/>
    <property type="match status" value="1"/>
</dbReference>
<dbReference type="InterPro" id="IPR001650">
    <property type="entry name" value="Helicase_C-like"/>
</dbReference>
<keyword evidence="1" id="KW-0547">Nucleotide-binding</keyword>
<dbReference type="PANTHER" id="PTHR45766:SF3">
    <property type="entry name" value="DNA ANNEALING HELICASE AND ENDONUCLEASE ZRANB3"/>
    <property type="match status" value="1"/>
</dbReference>
<gene>
    <name evidence="7" type="ORF">Hokovirus_4_90</name>
</gene>
<dbReference type="PROSITE" id="PS51194">
    <property type="entry name" value="HELICASE_CTER"/>
    <property type="match status" value="1"/>
</dbReference>
<dbReference type="EMBL" id="KY684106">
    <property type="protein sequence ID" value="ARF11116.1"/>
    <property type="molecule type" value="Genomic_DNA"/>
</dbReference>
<dbReference type="InterPro" id="IPR027417">
    <property type="entry name" value="P-loop_NTPase"/>
</dbReference>
<dbReference type="GO" id="GO:0003677">
    <property type="term" value="F:DNA binding"/>
    <property type="evidence" value="ECO:0007669"/>
    <property type="project" value="InterPro"/>
</dbReference>
<dbReference type="Gene3D" id="3.40.50.300">
    <property type="entry name" value="P-loop containing nucleotide triphosphate hydrolases"/>
    <property type="match status" value="2"/>
</dbReference>
<dbReference type="GO" id="GO:0031297">
    <property type="term" value="P:replication fork processing"/>
    <property type="evidence" value="ECO:0007669"/>
    <property type="project" value="TreeGrafter"/>
</dbReference>